<dbReference type="PANTHER" id="PTHR31851">
    <property type="entry name" value="FE(2+)/MN(2+) TRANSPORTER PCL1"/>
    <property type="match status" value="1"/>
</dbReference>
<feature type="transmembrane region" description="Helical" evidence="5">
    <location>
        <begin position="422"/>
        <end position="443"/>
    </location>
</feature>
<name>A0A6J5C5C0_9BURK</name>
<evidence type="ECO:0000256" key="1">
    <source>
        <dbReference type="ARBA" id="ARBA00004127"/>
    </source>
</evidence>
<dbReference type="Proteomes" id="UP000494249">
    <property type="component" value="Unassembled WGS sequence"/>
</dbReference>
<dbReference type="SUPFAM" id="SSF47240">
    <property type="entry name" value="Ferritin-like"/>
    <property type="match status" value="1"/>
</dbReference>
<dbReference type="InterPro" id="IPR039376">
    <property type="entry name" value="Ferritin_CCC1_N"/>
</dbReference>
<organism evidence="6 7">
    <name type="scientific">Paraburkholderia phenoliruptrix</name>
    <dbReference type="NCBI Taxonomy" id="252970"/>
    <lineage>
        <taxon>Bacteria</taxon>
        <taxon>Pseudomonadati</taxon>
        <taxon>Pseudomonadota</taxon>
        <taxon>Betaproteobacteria</taxon>
        <taxon>Burkholderiales</taxon>
        <taxon>Burkholderiaceae</taxon>
        <taxon>Paraburkholderia</taxon>
    </lineage>
</organism>
<protein>
    <recommendedName>
        <fullName evidence="8">Rubrerythrin diiron-binding domain-containing protein</fullName>
    </recommendedName>
</protein>
<sequence>MLRIARPPNPDSFSRFLACVPAQGWQAATLQIDLRTVDVLGYNALQGHCVQKRQNRLRYGRRDTALDFTMASKKEIKRFRANFSDELHSAALYETLAHAEKDETRKQVYKDLARSEREHAQVWADKLSANGMSARRTGPALKTRMMRALVHVFGAAFVLPTLAAAEYADRNKYQGQPDAGHMSADEHHHAAVVETLAHGSDPGMSQGARIAAAESWHKGVSSGNDLRAAVLGANDGLVSNFCLIMGVAGAGTGNKAILLTGLAGLIAGACSMALGEWLSVTNARELARTQIAKEADELKMSPDAEEHELALIYRAKGLGPDEAKRVASQMMRDKDKALDTLTREELGLDPAELGGNPWSAAAVSFCLFSLGAIFPAMPFLWTHGFPAIAQCIVLSALSLAAIGVFTSLFNGRSAAFSALRQVAIGLIAAAFTFGVGRLLGVSVS</sequence>
<dbReference type="CDD" id="cd02433">
    <property type="entry name" value="Nodulin-21_like_2"/>
    <property type="match status" value="1"/>
</dbReference>
<dbReference type="InterPro" id="IPR009078">
    <property type="entry name" value="Ferritin-like_SF"/>
</dbReference>
<evidence type="ECO:0000256" key="2">
    <source>
        <dbReference type="ARBA" id="ARBA00022692"/>
    </source>
</evidence>
<feature type="transmembrane region" description="Helical" evidence="5">
    <location>
        <begin position="387"/>
        <end position="410"/>
    </location>
</feature>
<dbReference type="Pfam" id="PF01988">
    <property type="entry name" value="VIT1"/>
    <property type="match status" value="1"/>
</dbReference>
<feature type="transmembrane region" description="Helical" evidence="5">
    <location>
        <begin position="358"/>
        <end position="381"/>
    </location>
</feature>
<keyword evidence="3 5" id="KW-1133">Transmembrane helix</keyword>
<dbReference type="InterPro" id="IPR008217">
    <property type="entry name" value="Ccc1_fam"/>
</dbReference>
<feature type="transmembrane region" description="Helical" evidence="5">
    <location>
        <begin position="256"/>
        <end position="278"/>
    </location>
</feature>
<evidence type="ECO:0000256" key="4">
    <source>
        <dbReference type="ARBA" id="ARBA00023136"/>
    </source>
</evidence>
<dbReference type="EMBL" id="CADIKB010000033">
    <property type="protein sequence ID" value="CAB3725255.1"/>
    <property type="molecule type" value="Genomic_DNA"/>
</dbReference>
<evidence type="ECO:0000313" key="7">
    <source>
        <dbReference type="Proteomes" id="UP000494249"/>
    </source>
</evidence>
<evidence type="ECO:0008006" key="8">
    <source>
        <dbReference type="Google" id="ProtNLM"/>
    </source>
</evidence>
<evidence type="ECO:0000313" key="6">
    <source>
        <dbReference type="EMBL" id="CAB3725255.1"/>
    </source>
</evidence>
<reference evidence="6 7" key="1">
    <citation type="submission" date="2020-04" db="EMBL/GenBank/DDBJ databases">
        <authorList>
            <person name="De Canck E."/>
        </authorList>
    </citation>
    <scope>NUCLEOTIDE SEQUENCE [LARGE SCALE GENOMIC DNA]</scope>
    <source>
        <strain evidence="6 7">LMG 22037</strain>
    </source>
</reference>
<dbReference type="GO" id="GO:0012505">
    <property type="term" value="C:endomembrane system"/>
    <property type="evidence" value="ECO:0007669"/>
    <property type="project" value="UniProtKB-SubCell"/>
</dbReference>
<keyword evidence="4 5" id="KW-0472">Membrane</keyword>
<proteinExistence type="predicted"/>
<comment type="subcellular location">
    <subcellularLocation>
        <location evidence="1">Endomembrane system</location>
        <topology evidence="1">Multi-pass membrane protein</topology>
    </subcellularLocation>
</comment>
<feature type="transmembrane region" description="Helical" evidence="5">
    <location>
        <begin position="145"/>
        <end position="165"/>
    </location>
</feature>
<dbReference type="CDD" id="cd01044">
    <property type="entry name" value="Ferritin_CCC1_N"/>
    <property type="match status" value="1"/>
</dbReference>
<evidence type="ECO:0000256" key="5">
    <source>
        <dbReference type="SAM" id="Phobius"/>
    </source>
</evidence>
<accession>A0A6J5C5C0</accession>
<keyword evidence="2 5" id="KW-0812">Transmembrane</keyword>
<gene>
    <name evidence="6" type="ORF">LMG22037_05109</name>
</gene>
<dbReference type="AlphaFoldDB" id="A0A6J5C5C0"/>
<evidence type="ECO:0000256" key="3">
    <source>
        <dbReference type="ARBA" id="ARBA00022989"/>
    </source>
</evidence>
<dbReference type="GO" id="GO:0005384">
    <property type="term" value="F:manganese ion transmembrane transporter activity"/>
    <property type="evidence" value="ECO:0007669"/>
    <property type="project" value="InterPro"/>
</dbReference>
<dbReference type="GO" id="GO:0030026">
    <property type="term" value="P:intracellular manganese ion homeostasis"/>
    <property type="evidence" value="ECO:0007669"/>
    <property type="project" value="InterPro"/>
</dbReference>